<reference evidence="4" key="3">
    <citation type="submission" date="2025-04" db="UniProtKB">
        <authorList>
            <consortium name="RefSeq"/>
        </authorList>
    </citation>
    <scope>IDENTIFICATION</scope>
    <source>
        <strain evidence="4">CBS 781.70</strain>
    </source>
</reference>
<evidence type="ECO:0000313" key="3">
    <source>
        <dbReference type="Proteomes" id="UP000504638"/>
    </source>
</evidence>
<dbReference type="EMBL" id="ML975155">
    <property type="protein sequence ID" value="KAF1813140.1"/>
    <property type="molecule type" value="Genomic_DNA"/>
</dbReference>
<dbReference type="AlphaFoldDB" id="A0A6G1G5G8"/>
<dbReference type="PANTHER" id="PTHR40257">
    <property type="match status" value="1"/>
</dbReference>
<sequence>MPVCSLHVLALHTSIPSFLSVLASQSPPIKPLLASKPLRWIVRPTSTSTSLLGSNATTQDPNPPSNPWDLVIVLPLDVPLPVAAIPFIAQQFSVTVGVPSSRLKQLAEGNDQLLHPPGGVPQSSGERTRGANASSSQSLELSNPLQQWIAKEGNGDTRGGAVSMLNLLSFNKGKKTSYQQYGAAFASKVGNRHGGNAKIVGTVISINGSNEKNRSDTEGGMEWDEIAIAHYPSLTHFADMISSKDYQEVNQKHRLGALRDTFILCTSELRVEEELKKAGAARL</sequence>
<reference evidence="4" key="2">
    <citation type="submission" date="2020-04" db="EMBL/GenBank/DDBJ databases">
        <authorList>
            <consortium name="NCBI Genome Project"/>
        </authorList>
    </citation>
    <scope>NUCLEOTIDE SEQUENCE</scope>
    <source>
        <strain evidence="4">CBS 781.70</strain>
    </source>
</reference>
<evidence type="ECO:0000313" key="2">
    <source>
        <dbReference type="EMBL" id="KAF1813140.1"/>
    </source>
</evidence>
<organism evidence="2">
    <name type="scientific">Eremomyces bilateralis CBS 781.70</name>
    <dbReference type="NCBI Taxonomy" id="1392243"/>
    <lineage>
        <taxon>Eukaryota</taxon>
        <taxon>Fungi</taxon>
        <taxon>Dikarya</taxon>
        <taxon>Ascomycota</taxon>
        <taxon>Pezizomycotina</taxon>
        <taxon>Dothideomycetes</taxon>
        <taxon>Dothideomycetes incertae sedis</taxon>
        <taxon>Eremomycetales</taxon>
        <taxon>Eremomycetaceae</taxon>
        <taxon>Eremomyces</taxon>
    </lineage>
</organism>
<evidence type="ECO:0000256" key="1">
    <source>
        <dbReference type="SAM" id="MobiDB-lite"/>
    </source>
</evidence>
<reference evidence="2 4" key="1">
    <citation type="submission" date="2020-01" db="EMBL/GenBank/DDBJ databases">
        <authorList>
            <consortium name="DOE Joint Genome Institute"/>
            <person name="Haridas S."/>
            <person name="Albert R."/>
            <person name="Binder M."/>
            <person name="Bloem J."/>
            <person name="Labutti K."/>
            <person name="Salamov A."/>
            <person name="Andreopoulos B."/>
            <person name="Baker S.E."/>
            <person name="Barry K."/>
            <person name="Bills G."/>
            <person name="Bluhm B.H."/>
            <person name="Cannon C."/>
            <person name="Castanera R."/>
            <person name="Culley D.E."/>
            <person name="Daum C."/>
            <person name="Ezra D."/>
            <person name="Gonzalez J.B."/>
            <person name="Henrissat B."/>
            <person name="Kuo A."/>
            <person name="Liang C."/>
            <person name="Lipzen A."/>
            <person name="Lutzoni F."/>
            <person name="Magnuson J."/>
            <person name="Mondo S."/>
            <person name="Nolan M."/>
            <person name="Ohm R."/>
            <person name="Pangilinan J."/>
            <person name="Park H.-J."/>
            <person name="Ramirez L."/>
            <person name="Alfaro M."/>
            <person name="Sun H."/>
            <person name="Tritt A."/>
            <person name="Yoshinaga Y."/>
            <person name="Zwiers L.-H."/>
            <person name="Turgeon B.G."/>
            <person name="Goodwin S.B."/>
            <person name="Spatafora J.W."/>
            <person name="Crous P.W."/>
            <person name="Grigoriev I.V."/>
        </authorList>
    </citation>
    <scope>NUCLEOTIDE SEQUENCE</scope>
    <source>
        <strain evidence="2 4">CBS 781.70</strain>
    </source>
</reference>
<dbReference type="Proteomes" id="UP000504638">
    <property type="component" value="Unplaced"/>
</dbReference>
<accession>A0A6G1G5G8</accession>
<evidence type="ECO:0008006" key="5">
    <source>
        <dbReference type="Google" id="ProtNLM"/>
    </source>
</evidence>
<name>A0A6G1G5G8_9PEZI</name>
<feature type="region of interest" description="Disordered" evidence="1">
    <location>
        <begin position="110"/>
        <end position="143"/>
    </location>
</feature>
<dbReference type="Gene3D" id="3.30.70.100">
    <property type="match status" value="1"/>
</dbReference>
<dbReference type="RefSeq" id="XP_033534771.1">
    <property type="nucleotide sequence ID" value="XM_033676280.1"/>
</dbReference>
<evidence type="ECO:0000313" key="4">
    <source>
        <dbReference type="RefSeq" id="XP_033534771.1"/>
    </source>
</evidence>
<gene>
    <name evidence="2 4" type="ORF">P152DRAFT_394995</name>
</gene>
<dbReference type="GeneID" id="54416850"/>
<proteinExistence type="predicted"/>
<feature type="compositionally biased region" description="Polar residues" evidence="1">
    <location>
        <begin position="121"/>
        <end position="143"/>
    </location>
</feature>
<dbReference type="PANTHER" id="PTHR40257:SF1">
    <property type="entry name" value="DUF1330 DOMAIN-CONTAINING PROTEIN"/>
    <property type="match status" value="1"/>
</dbReference>
<keyword evidence="3" id="KW-1185">Reference proteome</keyword>
<dbReference type="OrthoDB" id="265717at2759"/>
<protein>
    <recommendedName>
        <fullName evidence="5">DUF1330 domain-containing protein</fullName>
    </recommendedName>
</protein>